<name>A0A956NBX5_UNCEI</name>
<protein>
    <submittedName>
        <fullName evidence="1">Asparaginase</fullName>
    </submittedName>
</protein>
<reference evidence="1" key="2">
    <citation type="journal article" date="2021" name="Microbiome">
        <title>Successional dynamics and alternative stable states in a saline activated sludge microbial community over 9 years.</title>
        <authorList>
            <person name="Wang Y."/>
            <person name="Ye J."/>
            <person name="Ju F."/>
            <person name="Liu L."/>
            <person name="Boyd J.A."/>
            <person name="Deng Y."/>
            <person name="Parks D.H."/>
            <person name="Jiang X."/>
            <person name="Yin X."/>
            <person name="Woodcroft B.J."/>
            <person name="Tyson G.W."/>
            <person name="Hugenholtz P."/>
            <person name="Polz M.F."/>
            <person name="Zhang T."/>
        </authorList>
    </citation>
    <scope>NUCLEOTIDE SEQUENCE</scope>
    <source>
        <strain evidence="1">HKST-UBA02</strain>
    </source>
</reference>
<dbReference type="AlphaFoldDB" id="A0A956NBX5"/>
<sequence length="385" mass="41390">MSQSQPFAPLVEVTRGYEIESEHAGAIAVVDSSGHLLASIGQPTQPAYLRSCAKPFQALAFVCSGAADAYGATEEELAVVCASHSGEPGHVALVESLMRKTGVTQEDLLCGIHPPFDKNVRDRLNAEGKSANALHNNCSGKHVGMIATAKHLDLPFEDYIDPEHPVQLAILGLLASLAGLEPDEIGVSIDGCSAPVFYVPLRSFSLALARLAEQGEGSDAWLRHPRVDDDQDLDIDELHEEPEEETMELSDGFPVSIQEGLSRVWRAMIRHPFVIAGSSARICTDLMRVAEQFGVPLLAKSGAEGTYAIAAFHEDEGIGITVKVEDGGQRARDAAVVECLLQLGILPDEARGPLAGYHRQLVQTLRGEAVGEVRPVFRLNRGLPR</sequence>
<organism evidence="1 2">
    <name type="scientific">Eiseniibacteriota bacterium</name>
    <dbReference type="NCBI Taxonomy" id="2212470"/>
    <lineage>
        <taxon>Bacteria</taxon>
        <taxon>Candidatus Eiseniibacteriota</taxon>
    </lineage>
</organism>
<dbReference type="PANTHER" id="PTHR42110">
    <property type="entry name" value="L-ASPARAGINASE, PUTATIVE (AFU_ORTHOLOGUE AFUA_3G11890)-RELATED"/>
    <property type="match status" value="1"/>
</dbReference>
<gene>
    <name evidence="1" type="ORF">KDA27_11105</name>
</gene>
<dbReference type="EMBL" id="JAGQHS010000049">
    <property type="protein sequence ID" value="MCA9756339.1"/>
    <property type="molecule type" value="Genomic_DNA"/>
</dbReference>
<dbReference type="Pfam" id="PF06089">
    <property type="entry name" value="Asparaginase_II"/>
    <property type="match status" value="2"/>
</dbReference>
<dbReference type="InterPro" id="IPR010349">
    <property type="entry name" value="Asparaginase_II"/>
</dbReference>
<evidence type="ECO:0000313" key="2">
    <source>
        <dbReference type="Proteomes" id="UP000739538"/>
    </source>
</evidence>
<dbReference type="PANTHER" id="PTHR42110:SF1">
    <property type="entry name" value="L-ASPARAGINASE, PUTATIVE (AFU_ORTHOLOGUE AFUA_3G11890)-RELATED"/>
    <property type="match status" value="1"/>
</dbReference>
<comment type="caution">
    <text evidence="1">The sequence shown here is derived from an EMBL/GenBank/DDBJ whole genome shotgun (WGS) entry which is preliminary data.</text>
</comment>
<dbReference type="Proteomes" id="UP000739538">
    <property type="component" value="Unassembled WGS sequence"/>
</dbReference>
<proteinExistence type="predicted"/>
<accession>A0A956NBX5</accession>
<evidence type="ECO:0000313" key="1">
    <source>
        <dbReference type="EMBL" id="MCA9756339.1"/>
    </source>
</evidence>
<reference evidence="1" key="1">
    <citation type="submission" date="2020-04" db="EMBL/GenBank/DDBJ databases">
        <authorList>
            <person name="Zhang T."/>
        </authorList>
    </citation>
    <scope>NUCLEOTIDE SEQUENCE</scope>
    <source>
        <strain evidence="1">HKST-UBA02</strain>
    </source>
</reference>